<evidence type="ECO:0000256" key="4">
    <source>
        <dbReference type="RuleBase" id="RU363019"/>
    </source>
</evidence>
<dbReference type="PROSITE" id="PS50072">
    <property type="entry name" value="CSA_PPIASE_2"/>
    <property type="match status" value="1"/>
</dbReference>
<keyword evidence="3 4" id="KW-0413">Isomerase</keyword>
<protein>
    <recommendedName>
        <fullName evidence="4">Peptidyl-prolyl cis-trans isomerase</fullName>
        <shortName evidence="4">PPIase</shortName>
        <ecNumber evidence="4">5.2.1.8</ecNumber>
    </recommendedName>
</protein>
<accession>A0A845L4H2</accession>
<comment type="function">
    <text evidence="1 4">PPIases accelerate the folding of proteins. It catalyzes the cis-trans isomerization of proline imidic peptide bonds in oligopeptides.</text>
</comment>
<evidence type="ECO:0000256" key="1">
    <source>
        <dbReference type="ARBA" id="ARBA00002388"/>
    </source>
</evidence>
<comment type="catalytic activity">
    <reaction evidence="4">
        <text>[protein]-peptidylproline (omega=180) = [protein]-peptidylproline (omega=0)</text>
        <dbReference type="Rhea" id="RHEA:16237"/>
        <dbReference type="Rhea" id="RHEA-COMP:10747"/>
        <dbReference type="Rhea" id="RHEA-COMP:10748"/>
        <dbReference type="ChEBI" id="CHEBI:83833"/>
        <dbReference type="ChEBI" id="CHEBI:83834"/>
        <dbReference type="EC" id="5.2.1.8"/>
    </reaction>
</comment>
<dbReference type="Gene3D" id="2.40.100.10">
    <property type="entry name" value="Cyclophilin-like"/>
    <property type="match status" value="1"/>
</dbReference>
<keyword evidence="2 4" id="KW-0697">Rotamase</keyword>
<dbReference type="PROSITE" id="PS00170">
    <property type="entry name" value="CSA_PPIASE_1"/>
    <property type="match status" value="1"/>
</dbReference>
<dbReference type="Pfam" id="PF00160">
    <property type="entry name" value="Pro_isomerase"/>
    <property type="match status" value="1"/>
</dbReference>
<evidence type="ECO:0000256" key="2">
    <source>
        <dbReference type="ARBA" id="ARBA00023110"/>
    </source>
</evidence>
<dbReference type="InterPro" id="IPR044666">
    <property type="entry name" value="Cyclophilin_A-like"/>
</dbReference>
<dbReference type="CDD" id="cd00317">
    <property type="entry name" value="cyclophilin"/>
    <property type="match status" value="1"/>
</dbReference>
<dbReference type="GO" id="GO:0003755">
    <property type="term" value="F:peptidyl-prolyl cis-trans isomerase activity"/>
    <property type="evidence" value="ECO:0007669"/>
    <property type="project" value="UniProtKB-UniRule"/>
</dbReference>
<gene>
    <name evidence="6" type="ORF">GTO91_10310</name>
</gene>
<evidence type="ECO:0000313" key="6">
    <source>
        <dbReference type="EMBL" id="MZP30099.1"/>
    </source>
</evidence>
<name>A0A845L4H2_9FIRM</name>
<organism evidence="6 7">
    <name type="scientific">Heliomicrobium undosum</name>
    <dbReference type="NCBI Taxonomy" id="121734"/>
    <lineage>
        <taxon>Bacteria</taxon>
        <taxon>Bacillati</taxon>
        <taxon>Bacillota</taxon>
        <taxon>Clostridia</taxon>
        <taxon>Eubacteriales</taxon>
        <taxon>Heliobacteriaceae</taxon>
        <taxon>Heliomicrobium</taxon>
    </lineage>
</organism>
<dbReference type="SUPFAM" id="SSF50891">
    <property type="entry name" value="Cyclophilin-like"/>
    <property type="match status" value="1"/>
</dbReference>
<reference evidence="6 7" key="1">
    <citation type="submission" date="2020-01" db="EMBL/GenBank/DDBJ databases">
        <title>Whole-genome sequence of Heliobacterium undosum DSM 13378.</title>
        <authorList>
            <person name="Kyndt J.A."/>
            <person name="Meyer T.E."/>
        </authorList>
    </citation>
    <scope>NUCLEOTIDE SEQUENCE [LARGE SCALE GENOMIC DNA]</scope>
    <source>
        <strain evidence="6 7">DSM 13378</strain>
    </source>
</reference>
<proteinExistence type="inferred from homology"/>
<comment type="caution">
    <text evidence="6">The sequence shown here is derived from an EMBL/GenBank/DDBJ whole genome shotgun (WGS) entry which is preliminary data.</text>
</comment>
<dbReference type="PRINTS" id="PR00153">
    <property type="entry name" value="CSAPPISMRASE"/>
</dbReference>
<dbReference type="OrthoDB" id="9807797at2"/>
<feature type="domain" description="PPIase cyclophilin-type" evidence="5">
    <location>
        <begin position="18"/>
        <end position="165"/>
    </location>
</feature>
<dbReference type="Proteomes" id="UP000463470">
    <property type="component" value="Unassembled WGS sequence"/>
</dbReference>
<dbReference type="AlphaFoldDB" id="A0A845L4H2"/>
<evidence type="ECO:0000259" key="5">
    <source>
        <dbReference type="PROSITE" id="PS50072"/>
    </source>
</evidence>
<dbReference type="PANTHER" id="PTHR45625:SF4">
    <property type="entry name" value="PEPTIDYLPROLYL ISOMERASE DOMAIN AND WD REPEAT-CONTAINING PROTEIN 1"/>
    <property type="match status" value="1"/>
</dbReference>
<dbReference type="EMBL" id="WXEY01000009">
    <property type="protein sequence ID" value="MZP30099.1"/>
    <property type="molecule type" value="Genomic_DNA"/>
</dbReference>
<dbReference type="PANTHER" id="PTHR45625">
    <property type="entry name" value="PEPTIDYL-PROLYL CIS-TRANS ISOMERASE-RELATED"/>
    <property type="match status" value="1"/>
</dbReference>
<evidence type="ECO:0000256" key="3">
    <source>
        <dbReference type="ARBA" id="ARBA00023235"/>
    </source>
</evidence>
<dbReference type="GO" id="GO:0006457">
    <property type="term" value="P:protein folding"/>
    <property type="evidence" value="ECO:0007669"/>
    <property type="project" value="InterPro"/>
</dbReference>
<keyword evidence="7" id="KW-1185">Reference proteome</keyword>
<sequence length="168" mass="18345">MTIDPEKEYLATVNTTKGTFKIKLLAAEAPQTVNNFVFLARDNFYDGVRFHRIIKNFMIQTGDPKGNGTGGPGYRFADELPPSLPYAPGVVAMANAGPNTNGSQFFICNGDSARGLNNYPNYTVFGQVTEGMDVVLKISDTPVEWGAGGERSKPMEDVRIESISIEEK</sequence>
<dbReference type="EC" id="5.2.1.8" evidence="4"/>
<evidence type="ECO:0000313" key="7">
    <source>
        <dbReference type="Proteomes" id="UP000463470"/>
    </source>
</evidence>
<dbReference type="InterPro" id="IPR002130">
    <property type="entry name" value="Cyclophilin-type_PPIase_dom"/>
</dbReference>
<dbReference type="InterPro" id="IPR020892">
    <property type="entry name" value="Cyclophilin-type_PPIase_CS"/>
</dbReference>
<comment type="similarity">
    <text evidence="4">Belongs to the cyclophilin-type PPIase family.</text>
</comment>
<dbReference type="InterPro" id="IPR029000">
    <property type="entry name" value="Cyclophilin-like_dom_sf"/>
</dbReference>